<dbReference type="SMART" id="SM00062">
    <property type="entry name" value="PBPb"/>
    <property type="match status" value="1"/>
</dbReference>
<dbReference type="NCBIfam" id="TIGR01726">
    <property type="entry name" value="HEQRo_perm_3TM"/>
    <property type="match status" value="1"/>
</dbReference>
<evidence type="ECO:0000256" key="4">
    <source>
        <dbReference type="ARBA" id="ARBA00022475"/>
    </source>
</evidence>
<comment type="subcellular location">
    <subcellularLocation>
        <location evidence="1 9">Cell membrane</location>
        <topology evidence="1 9">Multi-pass membrane protein</topology>
    </subcellularLocation>
</comment>
<dbReference type="PANTHER" id="PTHR30614">
    <property type="entry name" value="MEMBRANE COMPONENT OF AMINO ACID ABC TRANSPORTER"/>
    <property type="match status" value="1"/>
</dbReference>
<dbReference type="GO" id="GO:0022857">
    <property type="term" value="F:transmembrane transporter activity"/>
    <property type="evidence" value="ECO:0007669"/>
    <property type="project" value="InterPro"/>
</dbReference>
<evidence type="ECO:0000256" key="2">
    <source>
        <dbReference type="ARBA" id="ARBA00010072"/>
    </source>
</evidence>
<dbReference type="InterPro" id="IPR000515">
    <property type="entry name" value="MetI-like"/>
</dbReference>
<feature type="domain" description="ABC transmembrane type-1" evidence="11">
    <location>
        <begin position="295"/>
        <end position="479"/>
    </location>
</feature>
<keyword evidence="7 9" id="KW-1133">Transmembrane helix</keyword>
<evidence type="ECO:0000256" key="1">
    <source>
        <dbReference type="ARBA" id="ARBA00004651"/>
    </source>
</evidence>
<feature type="chain" id="PRO_5006975201" evidence="10">
    <location>
        <begin position="32"/>
        <end position="490"/>
    </location>
</feature>
<dbReference type="PATRIC" id="fig|1423734.3.peg.1511"/>
<dbReference type="Proteomes" id="UP000051236">
    <property type="component" value="Unassembled WGS sequence"/>
</dbReference>
<keyword evidence="13" id="KW-1185">Reference proteome</keyword>
<keyword evidence="3 9" id="KW-0813">Transport</keyword>
<dbReference type="SUPFAM" id="SSF161098">
    <property type="entry name" value="MetI-like"/>
    <property type="match status" value="1"/>
</dbReference>
<evidence type="ECO:0000313" key="13">
    <source>
        <dbReference type="Proteomes" id="UP000051236"/>
    </source>
</evidence>
<feature type="transmembrane region" description="Helical" evidence="9">
    <location>
        <begin position="297"/>
        <end position="318"/>
    </location>
</feature>
<evidence type="ECO:0000256" key="9">
    <source>
        <dbReference type="RuleBase" id="RU363032"/>
    </source>
</evidence>
<dbReference type="eggNOG" id="COG0834">
    <property type="taxonomic scope" value="Bacteria"/>
</dbReference>
<evidence type="ECO:0000256" key="10">
    <source>
        <dbReference type="SAM" id="SignalP"/>
    </source>
</evidence>
<evidence type="ECO:0000256" key="3">
    <source>
        <dbReference type="ARBA" id="ARBA00022448"/>
    </source>
</evidence>
<accession>X0PSH7</accession>
<dbReference type="eggNOG" id="COG0765">
    <property type="taxonomic scope" value="Bacteria"/>
</dbReference>
<dbReference type="FunFam" id="1.10.3720.10:FF:000033">
    <property type="entry name" value="Polar amino acid ABC transporter permease"/>
    <property type="match status" value="1"/>
</dbReference>
<keyword evidence="5 9" id="KW-0812">Transmembrane</keyword>
<keyword evidence="6" id="KW-0029">Amino-acid transport</keyword>
<dbReference type="GO" id="GO:0043190">
    <property type="term" value="C:ATP-binding cassette (ABC) transporter complex"/>
    <property type="evidence" value="ECO:0007669"/>
    <property type="project" value="InterPro"/>
</dbReference>
<dbReference type="STRING" id="1423734.FC83_GL001493"/>
<protein>
    <submittedName>
        <fullName evidence="12">Glutamine ABC transporter, substrate binding and permease protein</fullName>
    </submittedName>
</protein>
<dbReference type="InterPro" id="IPR043429">
    <property type="entry name" value="ArtM/GltK/GlnP/TcyL/YhdX-like"/>
</dbReference>
<feature type="signal peptide" evidence="10">
    <location>
        <begin position="1"/>
        <end position="31"/>
    </location>
</feature>
<dbReference type="OrthoDB" id="9811552at2"/>
<dbReference type="PROSITE" id="PS50928">
    <property type="entry name" value="ABC_TM1"/>
    <property type="match status" value="1"/>
</dbReference>
<dbReference type="GO" id="GO:0006865">
    <property type="term" value="P:amino acid transport"/>
    <property type="evidence" value="ECO:0007669"/>
    <property type="project" value="UniProtKB-KW"/>
</dbReference>
<keyword evidence="10" id="KW-0732">Signal</keyword>
<evidence type="ECO:0000313" key="12">
    <source>
        <dbReference type="EMBL" id="KRM30932.1"/>
    </source>
</evidence>
<evidence type="ECO:0000256" key="7">
    <source>
        <dbReference type="ARBA" id="ARBA00022989"/>
    </source>
</evidence>
<dbReference type="Gene3D" id="3.40.190.10">
    <property type="entry name" value="Periplasmic binding protein-like II"/>
    <property type="match status" value="2"/>
</dbReference>
<dbReference type="AlphaFoldDB" id="X0PSH7"/>
<comment type="caution">
    <text evidence="12">The sequence shown here is derived from an EMBL/GenBank/DDBJ whole genome shotgun (WGS) entry which is preliminary data.</text>
</comment>
<evidence type="ECO:0000256" key="6">
    <source>
        <dbReference type="ARBA" id="ARBA00022970"/>
    </source>
</evidence>
<evidence type="ECO:0000256" key="5">
    <source>
        <dbReference type="ARBA" id="ARBA00022692"/>
    </source>
</evidence>
<reference evidence="12 13" key="1">
    <citation type="journal article" date="2015" name="Genome Announc.">
        <title>Expanding the biotechnology potential of lactobacilli through comparative genomics of 213 strains and associated genera.</title>
        <authorList>
            <person name="Sun Z."/>
            <person name="Harris H.M."/>
            <person name="McCann A."/>
            <person name="Guo C."/>
            <person name="Argimon S."/>
            <person name="Zhang W."/>
            <person name="Yang X."/>
            <person name="Jeffery I.B."/>
            <person name="Cooney J.C."/>
            <person name="Kagawa T.F."/>
            <person name="Liu W."/>
            <person name="Song Y."/>
            <person name="Salvetti E."/>
            <person name="Wrobel A."/>
            <person name="Rasinkangas P."/>
            <person name="Parkhill J."/>
            <person name="Rea M.C."/>
            <person name="O'Sullivan O."/>
            <person name="Ritari J."/>
            <person name="Douillard F.P."/>
            <person name="Paul Ross R."/>
            <person name="Yang R."/>
            <person name="Briner A.E."/>
            <person name="Felis G.E."/>
            <person name="de Vos W.M."/>
            <person name="Barrangou R."/>
            <person name="Klaenhammer T.R."/>
            <person name="Caufield P.W."/>
            <person name="Cui Y."/>
            <person name="Zhang H."/>
            <person name="O'Toole P.W."/>
        </authorList>
    </citation>
    <scope>NUCLEOTIDE SEQUENCE [LARGE SCALE GENOMIC DNA]</scope>
    <source>
        <strain evidence="12 13">DSM 18527</strain>
    </source>
</reference>
<name>X0PSH7_9LACO</name>
<organism evidence="12 13">
    <name type="scientific">Agrilactobacillus composti DSM 18527 = JCM 14202</name>
    <dbReference type="NCBI Taxonomy" id="1423734"/>
    <lineage>
        <taxon>Bacteria</taxon>
        <taxon>Bacillati</taxon>
        <taxon>Bacillota</taxon>
        <taxon>Bacilli</taxon>
        <taxon>Lactobacillales</taxon>
        <taxon>Lactobacillaceae</taxon>
        <taxon>Agrilactobacillus</taxon>
    </lineage>
</organism>
<dbReference type="Pfam" id="PF00497">
    <property type="entry name" value="SBP_bac_3"/>
    <property type="match status" value="1"/>
</dbReference>
<evidence type="ECO:0000256" key="8">
    <source>
        <dbReference type="ARBA" id="ARBA00023136"/>
    </source>
</evidence>
<keyword evidence="4" id="KW-1003">Cell membrane</keyword>
<feature type="transmembrane region" description="Helical" evidence="9">
    <location>
        <begin position="348"/>
        <end position="370"/>
    </location>
</feature>
<dbReference type="InterPro" id="IPR010065">
    <property type="entry name" value="AA_ABC_transptr_permease_3TM"/>
</dbReference>
<dbReference type="InterPro" id="IPR001638">
    <property type="entry name" value="Solute-binding_3/MltF_N"/>
</dbReference>
<sequence>MPKTKQFIMLIVTVLLVTIGLNLTAANQVQAATTPDDTLAQIKKKGVLVMGTSPNYPPYEFQANVNGKQTIVGMDIEIGKQIAKDLGVKLEIKPLSFSSLLVSLETGKVDMILSGLSPTPERAKSVDFTNVYYTESQSIIINRNDAATLKNKASFAGKPVGAETGTLQYDLIKKQMPGAKLVGMGSAADLIMALKTHKVDGVVKGTASATAYATSDPSLATINGDFTTDQTQAGNAIAVAKGADSLKTALNQSITKIQKRHLIQRQYLKTAGKYLKSDDKSTSMVSYWQFFAKGIEYTLGMSIVGIVFGAILGILVAAMRISKTKLLKWIAIIYTEFLRDTPLMAQVLFIYFGLGALLNIPALLAGIIAISVNTSAYISEIVRGGVQGVSDGQYEAAKSLGIKNTDMYRFIIFPQALKSIWPSLGNQFITLIKDTSIVSIIGVTELIYQMGIVQAETYRGVAPIAVTILLYFIIIFTLSRILRHVEKRIH</sequence>
<proteinExistence type="inferred from homology"/>
<dbReference type="SUPFAM" id="SSF53850">
    <property type="entry name" value="Periplasmic binding protein-like II"/>
    <property type="match status" value="1"/>
</dbReference>
<dbReference type="Pfam" id="PF00528">
    <property type="entry name" value="BPD_transp_1"/>
    <property type="match status" value="1"/>
</dbReference>
<dbReference type="PANTHER" id="PTHR30614:SF20">
    <property type="entry name" value="GLUTAMINE TRANSPORT SYSTEM PERMEASE PROTEIN GLNP"/>
    <property type="match status" value="1"/>
</dbReference>
<evidence type="ECO:0000259" key="11">
    <source>
        <dbReference type="PROSITE" id="PS50928"/>
    </source>
</evidence>
<gene>
    <name evidence="12" type="ORF">FC83_GL001493</name>
</gene>
<dbReference type="Gene3D" id="1.10.3720.10">
    <property type="entry name" value="MetI-like"/>
    <property type="match status" value="1"/>
</dbReference>
<feature type="transmembrane region" description="Helical" evidence="9">
    <location>
        <begin position="460"/>
        <end position="482"/>
    </location>
</feature>
<dbReference type="InterPro" id="IPR035906">
    <property type="entry name" value="MetI-like_sf"/>
</dbReference>
<comment type="similarity">
    <text evidence="2">Belongs to the binding-protein-dependent transport system permease family. HisMQ subfamily.</text>
</comment>
<keyword evidence="8 9" id="KW-0472">Membrane</keyword>
<dbReference type="CDD" id="cd06261">
    <property type="entry name" value="TM_PBP2"/>
    <property type="match status" value="1"/>
</dbReference>
<dbReference type="EMBL" id="AZGA01000087">
    <property type="protein sequence ID" value="KRM30932.1"/>
    <property type="molecule type" value="Genomic_DNA"/>
</dbReference>
<dbReference type="RefSeq" id="WP_035454371.1">
    <property type="nucleotide sequence ID" value="NZ_AZGA01000087.1"/>
</dbReference>